<feature type="domain" description="Glucose-methanol-choline oxidoreductase N-terminal" evidence="8">
    <location>
        <begin position="268"/>
        <end position="282"/>
    </location>
</feature>
<gene>
    <name evidence="9" type="ORF">GCM10010334_79880</name>
</gene>
<feature type="binding site" evidence="5">
    <location>
        <position position="234"/>
    </location>
    <ligand>
        <name>FAD</name>
        <dbReference type="ChEBI" id="CHEBI:57692"/>
    </ligand>
</feature>
<feature type="domain" description="Glucose-methanol-choline oxidoreductase N-terminal" evidence="7">
    <location>
        <begin position="94"/>
        <end position="117"/>
    </location>
</feature>
<keyword evidence="3 6" id="KW-0285">Flavoprotein</keyword>
<dbReference type="RefSeq" id="WP_189828056.1">
    <property type="nucleotide sequence ID" value="NZ_BMVC01000027.1"/>
</dbReference>
<dbReference type="InterPro" id="IPR036188">
    <property type="entry name" value="FAD/NAD-bd_sf"/>
</dbReference>
<comment type="similarity">
    <text evidence="2 6">Belongs to the GMC oxidoreductase family.</text>
</comment>
<keyword evidence="4 5" id="KW-0274">FAD</keyword>
<sequence>MTGTDRSGAAHDTVHTDGHWDEVIVGAGSAGATLAGRLSEDPGRRVLLLEAGPDEGGAVPGSPDNPVLSGANWDHSAYVAQESEDGRRYPYVVGRTVGGSSAVNGALALRGLPGDFDAWAAAGNPAWSWEQVLPHFVRMETDHDVKGPEHGGDGPLPIRRQPPDAFGPLTAAFLRACHSLGVAGVADLNAADCRTGAGPVPRNEWQGRRISTADAYLGPARNRRNLTVAGHRTVTRVLFDGDRAIGVEAVADGRTVRIGADRVTLSAGAIGTPVVLLRSGVGPADALRRLGIRPVADLPGVGANLMEHPIVALWGIPDAGCCRPGEPMHQALARVSSDGGPPDLNLTLVNSVCDLDVPVMRGVLRGRTGCALHACLLTPRSRGSVTLRGTGPDARPVIELGLLSDPWDVERLMTGVRMLWRMVRGSHLAPLLERVFLWTDRTVENEAMLRRAVSRFVCPSWHPAGTAVMGPAARRTAVVDERFGVHSLNGLRVVDASVMPTMPSAPTNLTTIMLGERAASWST</sequence>
<dbReference type="SUPFAM" id="SSF54373">
    <property type="entry name" value="FAD-linked reductases, C-terminal domain"/>
    <property type="match status" value="1"/>
</dbReference>
<protein>
    <submittedName>
        <fullName evidence="9">GMC family oxidoreductase</fullName>
    </submittedName>
</protein>
<evidence type="ECO:0000259" key="8">
    <source>
        <dbReference type="PROSITE" id="PS00624"/>
    </source>
</evidence>
<evidence type="ECO:0000256" key="4">
    <source>
        <dbReference type="ARBA" id="ARBA00022827"/>
    </source>
</evidence>
<evidence type="ECO:0000313" key="9">
    <source>
        <dbReference type="EMBL" id="GHD17756.1"/>
    </source>
</evidence>
<dbReference type="AlphaFoldDB" id="A0A918X8A4"/>
<dbReference type="GO" id="GO:0050660">
    <property type="term" value="F:flavin adenine dinucleotide binding"/>
    <property type="evidence" value="ECO:0007669"/>
    <property type="project" value="InterPro"/>
</dbReference>
<comment type="cofactor">
    <cofactor evidence="1 5">
        <name>FAD</name>
        <dbReference type="ChEBI" id="CHEBI:57692"/>
    </cofactor>
</comment>
<dbReference type="InterPro" id="IPR000172">
    <property type="entry name" value="GMC_OxRdtase_N"/>
</dbReference>
<accession>A0A918X8A4</accession>
<dbReference type="PROSITE" id="PS00623">
    <property type="entry name" value="GMC_OXRED_1"/>
    <property type="match status" value="1"/>
</dbReference>
<dbReference type="InterPro" id="IPR012132">
    <property type="entry name" value="GMC_OxRdtase"/>
</dbReference>
<evidence type="ECO:0000256" key="6">
    <source>
        <dbReference type="RuleBase" id="RU003968"/>
    </source>
</evidence>
<evidence type="ECO:0000259" key="7">
    <source>
        <dbReference type="PROSITE" id="PS00623"/>
    </source>
</evidence>
<dbReference type="PROSITE" id="PS00624">
    <property type="entry name" value="GMC_OXRED_2"/>
    <property type="match status" value="1"/>
</dbReference>
<comment type="caution">
    <text evidence="9">The sequence shown here is derived from an EMBL/GenBank/DDBJ whole genome shotgun (WGS) entry which is preliminary data.</text>
</comment>
<dbReference type="Proteomes" id="UP000638353">
    <property type="component" value="Unassembled WGS sequence"/>
</dbReference>
<dbReference type="SUPFAM" id="SSF51905">
    <property type="entry name" value="FAD/NAD(P)-binding domain"/>
    <property type="match status" value="1"/>
</dbReference>
<evidence type="ECO:0000256" key="3">
    <source>
        <dbReference type="ARBA" id="ARBA00022630"/>
    </source>
</evidence>
<dbReference type="Pfam" id="PF05199">
    <property type="entry name" value="GMC_oxred_C"/>
    <property type="match status" value="1"/>
</dbReference>
<feature type="binding site" evidence="5">
    <location>
        <begin position="461"/>
        <end position="462"/>
    </location>
    <ligand>
        <name>FAD</name>
        <dbReference type="ChEBI" id="CHEBI:57692"/>
    </ligand>
</feature>
<dbReference type="PANTHER" id="PTHR11552:SF147">
    <property type="entry name" value="CHOLINE DEHYDROGENASE, MITOCHONDRIAL"/>
    <property type="match status" value="1"/>
</dbReference>
<dbReference type="Gene3D" id="3.50.50.60">
    <property type="entry name" value="FAD/NAD(P)-binding domain"/>
    <property type="match status" value="1"/>
</dbReference>
<dbReference type="PIRSF" id="PIRSF000137">
    <property type="entry name" value="Alcohol_oxidase"/>
    <property type="match status" value="1"/>
</dbReference>
<evidence type="ECO:0000313" key="10">
    <source>
        <dbReference type="Proteomes" id="UP000638353"/>
    </source>
</evidence>
<dbReference type="Pfam" id="PF00732">
    <property type="entry name" value="GMC_oxred_N"/>
    <property type="match status" value="1"/>
</dbReference>
<evidence type="ECO:0000256" key="1">
    <source>
        <dbReference type="ARBA" id="ARBA00001974"/>
    </source>
</evidence>
<dbReference type="GO" id="GO:0016614">
    <property type="term" value="F:oxidoreductase activity, acting on CH-OH group of donors"/>
    <property type="evidence" value="ECO:0007669"/>
    <property type="project" value="InterPro"/>
</dbReference>
<proteinExistence type="inferred from homology"/>
<dbReference type="Gene3D" id="3.30.410.40">
    <property type="match status" value="1"/>
</dbReference>
<evidence type="ECO:0000256" key="5">
    <source>
        <dbReference type="PIRSR" id="PIRSR000137-2"/>
    </source>
</evidence>
<evidence type="ECO:0000256" key="2">
    <source>
        <dbReference type="ARBA" id="ARBA00010790"/>
    </source>
</evidence>
<organism evidence="9 10">
    <name type="scientific">Streptomyces finlayi</name>
    <dbReference type="NCBI Taxonomy" id="67296"/>
    <lineage>
        <taxon>Bacteria</taxon>
        <taxon>Bacillati</taxon>
        <taxon>Actinomycetota</taxon>
        <taxon>Actinomycetes</taxon>
        <taxon>Kitasatosporales</taxon>
        <taxon>Streptomycetaceae</taxon>
        <taxon>Streptomyces</taxon>
    </lineage>
</organism>
<dbReference type="InterPro" id="IPR007867">
    <property type="entry name" value="GMC_OxRtase_C"/>
</dbReference>
<reference evidence="9" key="1">
    <citation type="journal article" date="2014" name="Int. J. Syst. Evol. Microbiol.">
        <title>Complete genome sequence of Corynebacterium casei LMG S-19264T (=DSM 44701T), isolated from a smear-ripened cheese.</title>
        <authorList>
            <consortium name="US DOE Joint Genome Institute (JGI-PGF)"/>
            <person name="Walter F."/>
            <person name="Albersmeier A."/>
            <person name="Kalinowski J."/>
            <person name="Ruckert C."/>
        </authorList>
    </citation>
    <scope>NUCLEOTIDE SEQUENCE</scope>
    <source>
        <strain evidence="9">JCM 4637</strain>
    </source>
</reference>
<name>A0A918X8A4_9ACTN</name>
<reference evidence="9" key="2">
    <citation type="submission" date="2020-09" db="EMBL/GenBank/DDBJ databases">
        <authorList>
            <person name="Sun Q."/>
            <person name="Ohkuma M."/>
        </authorList>
    </citation>
    <scope>NUCLEOTIDE SEQUENCE</scope>
    <source>
        <strain evidence="9">JCM 4637</strain>
    </source>
</reference>
<dbReference type="PANTHER" id="PTHR11552">
    <property type="entry name" value="GLUCOSE-METHANOL-CHOLINE GMC OXIDOREDUCTASE"/>
    <property type="match status" value="1"/>
</dbReference>
<dbReference type="EMBL" id="BMVC01000027">
    <property type="protein sequence ID" value="GHD17756.1"/>
    <property type="molecule type" value="Genomic_DNA"/>
</dbReference>